<feature type="compositionally biased region" description="Basic and acidic residues" evidence="1">
    <location>
        <begin position="152"/>
        <end position="174"/>
    </location>
</feature>
<keyword evidence="2" id="KW-0614">Plasmid</keyword>
<proteinExistence type="predicted"/>
<evidence type="ECO:0000313" key="2">
    <source>
        <dbReference type="EMBL" id="UVC19426.1"/>
    </source>
</evidence>
<keyword evidence="3" id="KW-1185">Reference proteome</keyword>
<protein>
    <submittedName>
        <fullName evidence="2">Uncharacterized protein</fullName>
    </submittedName>
</protein>
<feature type="compositionally biased region" description="Basic and acidic residues" evidence="1">
    <location>
        <begin position="61"/>
        <end position="73"/>
    </location>
</feature>
<gene>
    <name evidence="2" type="ORF">IHQ72_35870</name>
</gene>
<feature type="compositionally biased region" description="Basic and acidic residues" evidence="1">
    <location>
        <begin position="1"/>
        <end position="17"/>
    </location>
</feature>
<evidence type="ECO:0000313" key="3">
    <source>
        <dbReference type="Proteomes" id="UP001058098"/>
    </source>
</evidence>
<feature type="region of interest" description="Disordered" evidence="1">
    <location>
        <begin position="1"/>
        <end position="25"/>
    </location>
</feature>
<dbReference type="Proteomes" id="UP001058098">
    <property type="component" value="Plasmid pOM4"/>
</dbReference>
<feature type="compositionally biased region" description="Basic and acidic residues" evidence="1">
    <location>
        <begin position="124"/>
        <end position="143"/>
    </location>
</feature>
<organism evidence="2 3">
    <name type="scientific">Mesorhizobium onobrychidis</name>
    <dbReference type="NCBI Taxonomy" id="2775404"/>
    <lineage>
        <taxon>Bacteria</taxon>
        <taxon>Pseudomonadati</taxon>
        <taxon>Pseudomonadota</taxon>
        <taxon>Alphaproteobacteria</taxon>
        <taxon>Hyphomicrobiales</taxon>
        <taxon>Phyllobacteriaceae</taxon>
        <taxon>Mesorhizobium</taxon>
    </lineage>
</organism>
<evidence type="ECO:0000256" key="1">
    <source>
        <dbReference type="SAM" id="MobiDB-lite"/>
    </source>
</evidence>
<accession>A0ABY5R7H9</accession>
<dbReference type="RefSeq" id="WP_309508989.1">
    <property type="nucleotide sequence ID" value="NZ_CP062230.1"/>
</dbReference>
<reference evidence="2" key="1">
    <citation type="submission" date="2020-09" db="EMBL/GenBank/DDBJ databases">
        <title>Rhizobia associated with sainfoin plants.</title>
        <authorList>
            <person name="Asharfi S."/>
            <person name="Kuzmanovic N."/>
            <person name="Bunk B."/>
            <person name="Sproeer C."/>
            <person name="Becker M."/>
            <person name="Thuenen T."/>
        </authorList>
    </citation>
    <scope>NUCLEOTIDE SEQUENCE</scope>
    <source>
        <strain evidence="2">OM4</strain>
        <plasmid evidence="2">pOM4</plasmid>
    </source>
</reference>
<feature type="compositionally biased region" description="Basic and acidic residues" evidence="1">
    <location>
        <begin position="90"/>
        <end position="113"/>
    </location>
</feature>
<feature type="region of interest" description="Disordered" evidence="1">
    <location>
        <begin position="61"/>
        <end position="174"/>
    </location>
</feature>
<geneLocation type="plasmid" evidence="2 3">
    <name>pOM4</name>
</geneLocation>
<name>A0ABY5R7H9_9HYPH</name>
<sequence>MLVDIETSREGLDRIEAGEPSNDPRVFRADIERGLARAAELAVQGNTYMREVAEKDPELKRAIEAAEQTREGPAEGQGKTPANVDGVTEQQRDLRPEEAERWPDEPNEREAHELASTVDATNRLQDKLNRDKDATQRGGETTRTDPAQQHIPRLEELEREELERRERDRDDRDR</sequence>
<dbReference type="EMBL" id="CP062230">
    <property type="protein sequence ID" value="UVC19426.1"/>
    <property type="molecule type" value="Genomic_DNA"/>
</dbReference>